<dbReference type="EMBL" id="JAUOZU010000005">
    <property type="protein sequence ID" value="MDO6963550.1"/>
    <property type="molecule type" value="Genomic_DNA"/>
</dbReference>
<dbReference type="Proteomes" id="UP001174932">
    <property type="component" value="Unassembled WGS sequence"/>
</dbReference>
<gene>
    <name evidence="2" type="ORF">Q4481_06255</name>
</gene>
<dbReference type="SUPFAM" id="SSF52799">
    <property type="entry name" value="(Phosphotyrosine protein) phosphatases II"/>
    <property type="match status" value="1"/>
</dbReference>
<keyword evidence="3" id="KW-1185">Reference proteome</keyword>
<organism evidence="2 3">
    <name type="scientific">Rhizobium alvei</name>
    <dbReference type="NCBI Taxonomy" id="1132659"/>
    <lineage>
        <taxon>Bacteria</taxon>
        <taxon>Pseudomonadati</taxon>
        <taxon>Pseudomonadota</taxon>
        <taxon>Alphaproteobacteria</taxon>
        <taxon>Hyphomicrobiales</taxon>
        <taxon>Rhizobiaceae</taxon>
        <taxon>Rhizobium/Agrobacterium group</taxon>
        <taxon>Rhizobium</taxon>
    </lineage>
</organism>
<reference evidence="2" key="1">
    <citation type="journal article" date="2015" name="Int. J. Syst. Evol. Microbiol.">
        <title>Rhizobium alvei sp. nov., isolated from a freshwater river.</title>
        <authorList>
            <person name="Sheu S.Y."/>
            <person name="Huang H.W."/>
            <person name="Young C.C."/>
            <person name="Chen W.M."/>
        </authorList>
    </citation>
    <scope>NUCLEOTIDE SEQUENCE</scope>
    <source>
        <strain evidence="2">TNR-22</strain>
    </source>
</reference>
<reference evidence="2" key="2">
    <citation type="submission" date="2023-07" db="EMBL/GenBank/DDBJ databases">
        <authorList>
            <person name="Shen H."/>
        </authorList>
    </citation>
    <scope>NUCLEOTIDE SEQUENCE</scope>
    <source>
        <strain evidence="2">TNR-22</strain>
    </source>
</reference>
<dbReference type="InterPro" id="IPR029021">
    <property type="entry name" value="Prot-tyrosine_phosphatase-like"/>
</dbReference>
<sequence>MEIRQINDEYSVTAQIALEDLEEIKALGFKSVVCNRPDDEDPGQPSFAAIAARAAELGLETAHVPISGPPPAEAVLAMVDVLEELPKPMLSYCRSGNRSTIIYQQTLNKR</sequence>
<protein>
    <submittedName>
        <fullName evidence="2">TIGR01244 family sulfur transferase</fullName>
    </submittedName>
</protein>
<proteinExistence type="predicted"/>
<keyword evidence="2" id="KW-0808">Transferase</keyword>
<feature type="domain" description="Beta-lactamase hydrolase-like protein phosphatase-like" evidence="1">
    <location>
        <begin position="3"/>
        <end position="103"/>
    </location>
</feature>
<dbReference type="NCBIfam" id="TIGR01244">
    <property type="entry name" value="TIGR01244 family sulfur transferase"/>
    <property type="match status" value="1"/>
</dbReference>
<dbReference type="Gene3D" id="3.90.190.10">
    <property type="entry name" value="Protein tyrosine phosphatase superfamily"/>
    <property type="match status" value="1"/>
</dbReference>
<evidence type="ECO:0000259" key="1">
    <source>
        <dbReference type="Pfam" id="PF04273"/>
    </source>
</evidence>
<dbReference type="InterPro" id="IPR005939">
    <property type="entry name" value="BLH_phosphatase-like"/>
</dbReference>
<dbReference type="RefSeq" id="WP_304375455.1">
    <property type="nucleotide sequence ID" value="NZ_JAUOZU010000005.1"/>
</dbReference>
<accession>A0ABT8YJX9</accession>
<comment type="caution">
    <text evidence="2">The sequence shown here is derived from an EMBL/GenBank/DDBJ whole genome shotgun (WGS) entry which is preliminary data.</text>
</comment>
<dbReference type="GO" id="GO:0016740">
    <property type="term" value="F:transferase activity"/>
    <property type="evidence" value="ECO:0007669"/>
    <property type="project" value="UniProtKB-KW"/>
</dbReference>
<name>A0ABT8YJX9_9HYPH</name>
<dbReference type="Pfam" id="PF04273">
    <property type="entry name" value="BLH_phosphatase"/>
    <property type="match status" value="1"/>
</dbReference>
<evidence type="ECO:0000313" key="3">
    <source>
        <dbReference type="Proteomes" id="UP001174932"/>
    </source>
</evidence>
<evidence type="ECO:0000313" key="2">
    <source>
        <dbReference type="EMBL" id="MDO6963550.1"/>
    </source>
</evidence>